<dbReference type="PANTHER" id="PTHR30024:SF42">
    <property type="entry name" value="ALIPHATIC SULFONATES-BINDING PROTEIN-RELATED"/>
    <property type="match status" value="1"/>
</dbReference>
<gene>
    <name evidence="3" type="ORF">SAMN06295920_102463</name>
</gene>
<protein>
    <submittedName>
        <fullName evidence="3">NitT/TauT family transport system substrate-binding protein</fullName>
    </submittedName>
</protein>
<evidence type="ECO:0000313" key="3">
    <source>
        <dbReference type="EMBL" id="SKB41850.1"/>
    </source>
</evidence>
<reference evidence="4" key="1">
    <citation type="submission" date="2017-02" db="EMBL/GenBank/DDBJ databases">
        <authorList>
            <person name="Varghese N."/>
            <person name="Submissions S."/>
        </authorList>
    </citation>
    <scope>NUCLEOTIDE SEQUENCE [LARGE SCALE GENOMIC DNA]</scope>
    <source>
        <strain evidence="4">UM2</strain>
    </source>
</reference>
<dbReference type="AlphaFoldDB" id="A0A1T5B4G2"/>
<dbReference type="SUPFAM" id="SSF53850">
    <property type="entry name" value="Periplasmic binding protein-like II"/>
    <property type="match status" value="1"/>
</dbReference>
<sequence>MTIDRPRSALMAVLLAALPAGCTPVATVGPSRPPLAVRGSTATVEIAPVLLAARDHFPDGAEVRNGGIPNLVGAAPVEGLGGGGAADVATHAETQALRYSVAHPDIRIILTVTEGLYRIVARRSAGIASVADLKGKRIAAIPTTSSGYFLARMLASQGLGLDDVEVVRVSPIETMAKELADRKVDAVAIWEPHADNALRALGTDAIELSGTSIYRERFNLNSTAAALADPARRARIVRFVRAVLAATAAIERDPRPAQALVAATGGFTADEVGRSWPHLAFPATLPGDLVDLLVDEEAWLAAQEKRPARERGELAKLIDSSVLEEALAPPR</sequence>
<organism evidence="3 4">
    <name type="scientific">Rhizorhabdus histidinilytica</name>
    <dbReference type="NCBI Taxonomy" id="439228"/>
    <lineage>
        <taxon>Bacteria</taxon>
        <taxon>Pseudomonadati</taxon>
        <taxon>Pseudomonadota</taxon>
        <taxon>Alphaproteobacteria</taxon>
        <taxon>Sphingomonadales</taxon>
        <taxon>Sphingomonadaceae</taxon>
        <taxon>Rhizorhabdus</taxon>
    </lineage>
</organism>
<feature type="chain" id="PRO_5011984367" evidence="1">
    <location>
        <begin position="23"/>
        <end position="331"/>
    </location>
</feature>
<dbReference type="STRING" id="439228.SAMN06295920_102463"/>
<accession>A0A1T5B4G2</accession>
<feature type="domain" description="SsuA/THI5-like" evidence="2">
    <location>
        <begin position="83"/>
        <end position="255"/>
    </location>
</feature>
<dbReference type="InterPro" id="IPR015168">
    <property type="entry name" value="SsuA/THI5"/>
</dbReference>
<proteinExistence type="predicted"/>
<dbReference type="RefSeq" id="WP_079647197.1">
    <property type="nucleotide sequence ID" value="NZ_FUYM01000002.1"/>
</dbReference>
<dbReference type="PANTHER" id="PTHR30024">
    <property type="entry name" value="ALIPHATIC SULFONATES-BINDING PROTEIN-RELATED"/>
    <property type="match status" value="1"/>
</dbReference>
<keyword evidence="1" id="KW-0732">Signal</keyword>
<name>A0A1T5B4G2_9SPHN</name>
<dbReference type="EMBL" id="FUYM01000002">
    <property type="protein sequence ID" value="SKB41850.1"/>
    <property type="molecule type" value="Genomic_DNA"/>
</dbReference>
<evidence type="ECO:0000256" key="1">
    <source>
        <dbReference type="SAM" id="SignalP"/>
    </source>
</evidence>
<dbReference type="Pfam" id="PF09084">
    <property type="entry name" value="NMT1"/>
    <property type="match status" value="1"/>
</dbReference>
<feature type="signal peptide" evidence="1">
    <location>
        <begin position="1"/>
        <end position="22"/>
    </location>
</feature>
<dbReference type="Proteomes" id="UP000189818">
    <property type="component" value="Unassembled WGS sequence"/>
</dbReference>
<dbReference type="Gene3D" id="3.40.190.10">
    <property type="entry name" value="Periplasmic binding protein-like II"/>
    <property type="match status" value="1"/>
</dbReference>
<evidence type="ECO:0000259" key="2">
    <source>
        <dbReference type="Pfam" id="PF09084"/>
    </source>
</evidence>
<evidence type="ECO:0000313" key="4">
    <source>
        <dbReference type="Proteomes" id="UP000189818"/>
    </source>
</evidence>
<keyword evidence="4" id="KW-1185">Reference proteome</keyword>